<accession>A0A158D5N8</accession>
<evidence type="ECO:0000313" key="1">
    <source>
        <dbReference type="EMBL" id="SAK89962.1"/>
    </source>
</evidence>
<dbReference type="InterPro" id="IPR029058">
    <property type="entry name" value="AB_hydrolase_fold"/>
</dbReference>
<name>A0A158D5N8_9BURK</name>
<proteinExistence type="predicted"/>
<evidence type="ECO:0000313" key="2">
    <source>
        <dbReference type="Proteomes" id="UP000054978"/>
    </source>
</evidence>
<comment type="caution">
    <text evidence="1">The sequence shown here is derived from an EMBL/GenBank/DDBJ whole genome shotgun (WGS) entry which is preliminary data.</text>
</comment>
<organism evidence="1 2">
    <name type="scientific">Caballeronia ptereochthonis</name>
    <dbReference type="NCBI Taxonomy" id="1777144"/>
    <lineage>
        <taxon>Bacteria</taxon>
        <taxon>Pseudomonadati</taxon>
        <taxon>Pseudomonadota</taxon>
        <taxon>Betaproteobacteria</taxon>
        <taxon>Burkholderiales</taxon>
        <taxon>Burkholderiaceae</taxon>
        <taxon>Caballeronia</taxon>
    </lineage>
</organism>
<dbReference type="STRING" id="1777144.AWB83_05080"/>
<dbReference type="RefSeq" id="WP_143750112.1">
    <property type="nucleotide sequence ID" value="NZ_FCOB02000027.1"/>
</dbReference>
<dbReference type="AlphaFoldDB" id="A0A158D5N8"/>
<evidence type="ECO:0008006" key="3">
    <source>
        <dbReference type="Google" id="ProtNLM"/>
    </source>
</evidence>
<keyword evidence="2" id="KW-1185">Reference proteome</keyword>
<dbReference type="SUPFAM" id="SSF53474">
    <property type="entry name" value="alpha/beta-Hydrolases"/>
    <property type="match status" value="1"/>
</dbReference>
<dbReference type="OrthoDB" id="9814331at2"/>
<gene>
    <name evidence="1" type="ORF">AWB83_05080</name>
</gene>
<dbReference type="Proteomes" id="UP000054978">
    <property type="component" value="Unassembled WGS sequence"/>
</dbReference>
<sequence length="471" mass="51648">MGTNLAKAPRREPEEPIWLLDSMTTVMSWITKRPAERRRSLDTERTRVYSGGKIASGTNLPEKELRRRGWGEVAYMSYGEWLVWLENALNDVHAGTDHGRKGLRASLCEMATPGIGTLSHDEVALSYKYQFPVHAVGYNWLKSNADSANRLAEKIKEFTAYYRDTYHYQCDKVILVTHSMGGLVARHCSEVLGLRDSVLGVVHGVMPATGAAATYKRMKNGTEGVAGLVLGPNAAAMTAVAGSAPGPLQLLPSRDYGMGWLRIRDGKQLVALPVSNPYSEIYAVRGTWWGLCDDTLLNPLDPDKKTIDQDWTQFTDLIRRYVEPFHTGISGRYHLNTYAFYGDDVAHAAFGNVTWAQQAPSLLRGHIPPLQHLLGERGTDDPGCGGVLLKVTQEGKTAVASFSLQDPDENGDGTVPVRSGRAPGNRAKACIAFSGIDHEGAYKLDATRRFTLAAITRIAQGVKGTALEYKT</sequence>
<reference evidence="1" key="1">
    <citation type="submission" date="2016-01" db="EMBL/GenBank/DDBJ databases">
        <authorList>
            <person name="Peeters C."/>
        </authorList>
    </citation>
    <scope>NUCLEOTIDE SEQUENCE [LARGE SCALE GENOMIC DNA]</scope>
    <source>
        <strain evidence="1">LMG 29326</strain>
    </source>
</reference>
<dbReference type="EMBL" id="FCOB02000027">
    <property type="protein sequence ID" value="SAK89962.1"/>
    <property type="molecule type" value="Genomic_DNA"/>
</dbReference>
<dbReference type="Gene3D" id="3.40.50.1820">
    <property type="entry name" value="alpha/beta hydrolase"/>
    <property type="match status" value="1"/>
</dbReference>
<protein>
    <recommendedName>
        <fullName evidence="3">PGAP1-like protein</fullName>
    </recommendedName>
</protein>